<feature type="transmembrane region" description="Helical" evidence="5">
    <location>
        <begin position="21"/>
        <end position="39"/>
    </location>
</feature>
<evidence type="ECO:0000256" key="1">
    <source>
        <dbReference type="ARBA" id="ARBA00004141"/>
    </source>
</evidence>
<dbReference type="Proteomes" id="UP001370100">
    <property type="component" value="Unassembled WGS sequence"/>
</dbReference>
<dbReference type="InterPro" id="IPR049453">
    <property type="entry name" value="Memb_transporter_dom"/>
</dbReference>
<evidence type="ECO:0000256" key="3">
    <source>
        <dbReference type="ARBA" id="ARBA00022989"/>
    </source>
</evidence>
<name>A0ABU8N0V4_9PSEU</name>
<accession>A0ABU8N0V4</accession>
<evidence type="ECO:0000256" key="4">
    <source>
        <dbReference type="ARBA" id="ARBA00023136"/>
    </source>
</evidence>
<comment type="caution">
    <text evidence="7">The sequence shown here is derived from an EMBL/GenBank/DDBJ whole genome shotgun (WGS) entry which is preliminary data.</text>
</comment>
<keyword evidence="2 5" id="KW-0812">Transmembrane</keyword>
<gene>
    <name evidence="7" type="ORF">WCD41_06060</name>
</gene>
<sequence>MEVAAWAGRAGSRLRNGAWRIALAAVTATVAWVLAQYLLGQPTPIFAPIAAVVCLTDDPGTRGRRALRLLAGVCAGVAVGELATRVTGSGWLQVGMAVAAGMVVVVLGSINSLTLLQSGIAALLVVGLASPQTGWTRLLSAVIGGVLALVVSQVLASPSPVRMLVSAARDALAVPASALAEVAAALREGSASRAGDAVTTLRDGPELLATFLDTSETAASLAATTVRGRRERARVTALRDRLAGIEYVHASTVLLARAAAETLSAGASVPARLTDGVAELAAAVQALAADPSASDPRVEEPGGPRPIHEVAEELARTRPGGLADRDAQLAAQLHLLALDVAALVDPAPART</sequence>
<proteinExistence type="predicted"/>
<keyword evidence="4 5" id="KW-0472">Membrane</keyword>
<evidence type="ECO:0000256" key="2">
    <source>
        <dbReference type="ARBA" id="ARBA00022692"/>
    </source>
</evidence>
<protein>
    <submittedName>
        <fullName evidence="7">FUSC family protein</fullName>
    </submittedName>
</protein>
<dbReference type="EMBL" id="JBBEGL010000002">
    <property type="protein sequence ID" value="MEJ2886007.1"/>
    <property type="molecule type" value="Genomic_DNA"/>
</dbReference>
<evidence type="ECO:0000256" key="5">
    <source>
        <dbReference type="SAM" id="Phobius"/>
    </source>
</evidence>
<reference evidence="7 8" key="1">
    <citation type="submission" date="2024-03" db="EMBL/GenBank/DDBJ databases">
        <title>Actinomycetospora sp. OC33-EN06, a novel actinomycete isolated from wild orchid (Aerides multiflora).</title>
        <authorList>
            <person name="Suriyachadkun C."/>
        </authorList>
    </citation>
    <scope>NUCLEOTIDE SEQUENCE [LARGE SCALE GENOMIC DNA]</scope>
    <source>
        <strain evidence="7 8">OC33-EN06</strain>
    </source>
</reference>
<organism evidence="7 8">
    <name type="scientific">Actinomycetospora aeridis</name>
    <dbReference type="NCBI Taxonomy" id="3129231"/>
    <lineage>
        <taxon>Bacteria</taxon>
        <taxon>Bacillati</taxon>
        <taxon>Actinomycetota</taxon>
        <taxon>Actinomycetes</taxon>
        <taxon>Pseudonocardiales</taxon>
        <taxon>Pseudonocardiaceae</taxon>
        <taxon>Actinomycetospora</taxon>
    </lineage>
</organism>
<evidence type="ECO:0000313" key="7">
    <source>
        <dbReference type="EMBL" id="MEJ2886007.1"/>
    </source>
</evidence>
<keyword evidence="8" id="KW-1185">Reference proteome</keyword>
<evidence type="ECO:0000313" key="8">
    <source>
        <dbReference type="Proteomes" id="UP001370100"/>
    </source>
</evidence>
<evidence type="ECO:0000259" key="6">
    <source>
        <dbReference type="Pfam" id="PF13515"/>
    </source>
</evidence>
<feature type="domain" description="Integral membrane bound transporter" evidence="6">
    <location>
        <begin position="31"/>
        <end position="151"/>
    </location>
</feature>
<comment type="subcellular location">
    <subcellularLocation>
        <location evidence="1">Membrane</location>
        <topology evidence="1">Multi-pass membrane protein</topology>
    </subcellularLocation>
</comment>
<feature type="transmembrane region" description="Helical" evidence="5">
    <location>
        <begin position="96"/>
        <end position="129"/>
    </location>
</feature>
<dbReference type="RefSeq" id="WP_337712495.1">
    <property type="nucleotide sequence ID" value="NZ_JBBEGL010000002.1"/>
</dbReference>
<feature type="transmembrane region" description="Helical" evidence="5">
    <location>
        <begin position="135"/>
        <end position="156"/>
    </location>
</feature>
<dbReference type="Pfam" id="PF13515">
    <property type="entry name" value="FUSC_2"/>
    <property type="match status" value="1"/>
</dbReference>
<keyword evidence="3 5" id="KW-1133">Transmembrane helix</keyword>